<evidence type="ECO:0000313" key="2">
    <source>
        <dbReference type="EMBL" id="SHE40549.1"/>
    </source>
</evidence>
<dbReference type="Proteomes" id="UP000184436">
    <property type="component" value="Unassembled WGS sequence"/>
</dbReference>
<dbReference type="STRING" id="871325.SAMN05444349_10238"/>
<sequence length="69" mass="7873">MLINAIIDFGALLSLIVVFKIQRFVYLVIGNDLNSPLLFFGVNFLNMLNGMNHFRLTFQCPLVLLTLQN</sequence>
<gene>
    <name evidence="2" type="ORF">SAMN05444349_10238</name>
</gene>
<keyword evidence="1" id="KW-0472">Membrane</keyword>
<keyword evidence="1" id="KW-0812">Transmembrane</keyword>
<reference evidence="2 3" key="1">
    <citation type="submission" date="2016-11" db="EMBL/GenBank/DDBJ databases">
        <authorList>
            <person name="Jaros S."/>
            <person name="Januszkiewicz K."/>
            <person name="Wedrychowicz H."/>
        </authorList>
    </citation>
    <scope>NUCLEOTIDE SEQUENCE [LARGE SCALE GENOMIC DNA]</scope>
    <source>
        <strain evidence="2 3">DSM 26883</strain>
    </source>
</reference>
<feature type="transmembrane region" description="Helical" evidence="1">
    <location>
        <begin position="6"/>
        <end position="29"/>
    </location>
</feature>
<proteinExistence type="predicted"/>
<organism evidence="2 3">
    <name type="scientific">Bacteroides faecichinchillae</name>
    <dbReference type="NCBI Taxonomy" id="871325"/>
    <lineage>
        <taxon>Bacteria</taxon>
        <taxon>Pseudomonadati</taxon>
        <taxon>Bacteroidota</taxon>
        <taxon>Bacteroidia</taxon>
        <taxon>Bacteroidales</taxon>
        <taxon>Bacteroidaceae</taxon>
        <taxon>Bacteroides</taxon>
    </lineage>
</organism>
<name>A0A1M4T7U9_9BACE</name>
<dbReference type="AlphaFoldDB" id="A0A1M4T7U9"/>
<evidence type="ECO:0000256" key="1">
    <source>
        <dbReference type="SAM" id="Phobius"/>
    </source>
</evidence>
<accession>A0A1M4T7U9</accession>
<evidence type="ECO:0000313" key="3">
    <source>
        <dbReference type="Proteomes" id="UP000184436"/>
    </source>
</evidence>
<keyword evidence="1" id="KW-1133">Transmembrane helix</keyword>
<dbReference type="EMBL" id="FQVD01000002">
    <property type="protein sequence ID" value="SHE40549.1"/>
    <property type="molecule type" value="Genomic_DNA"/>
</dbReference>
<protein>
    <submittedName>
        <fullName evidence="2">Uncharacterized protein</fullName>
    </submittedName>
</protein>
<keyword evidence="3" id="KW-1185">Reference proteome</keyword>